<dbReference type="InterPro" id="IPR036779">
    <property type="entry name" value="LysM_dom_sf"/>
</dbReference>
<name>A0AAV4LHC7_9BACL</name>
<gene>
    <name evidence="3" type="ORF">DNHGIG_27530</name>
</gene>
<protein>
    <recommendedName>
        <fullName evidence="2">LysM domain-containing protein</fullName>
    </recommendedName>
</protein>
<dbReference type="PANTHER" id="PTHR33734:SF22">
    <property type="entry name" value="MEMBRANE-BOUND LYTIC MUREIN TRANSGLYCOSYLASE D"/>
    <property type="match status" value="1"/>
</dbReference>
<dbReference type="Gene3D" id="3.10.350.10">
    <property type="entry name" value="LysM domain"/>
    <property type="match status" value="2"/>
</dbReference>
<dbReference type="SUPFAM" id="SSF54106">
    <property type="entry name" value="LysM domain"/>
    <property type="match status" value="2"/>
</dbReference>
<accession>A0AAV4LHC7</accession>
<evidence type="ECO:0000313" key="4">
    <source>
        <dbReference type="Proteomes" id="UP001057291"/>
    </source>
</evidence>
<dbReference type="AlphaFoldDB" id="A0AAV4LHC7"/>
<dbReference type="Pfam" id="PF01476">
    <property type="entry name" value="LysM"/>
    <property type="match status" value="2"/>
</dbReference>
<organism evidence="3 4">
    <name type="scientific">Collibacillus ludicampi</name>
    <dbReference type="NCBI Taxonomy" id="2771369"/>
    <lineage>
        <taxon>Bacteria</taxon>
        <taxon>Bacillati</taxon>
        <taxon>Bacillota</taxon>
        <taxon>Bacilli</taxon>
        <taxon>Bacillales</taxon>
        <taxon>Alicyclobacillaceae</taxon>
        <taxon>Collibacillus</taxon>
    </lineage>
</organism>
<dbReference type="RefSeq" id="WP_282200217.1">
    <property type="nucleotide sequence ID" value="NZ_BOQE01000001.1"/>
</dbReference>
<feature type="domain" description="LysM" evidence="2">
    <location>
        <begin position="2"/>
        <end position="47"/>
    </location>
</feature>
<proteinExistence type="predicted"/>
<dbReference type="EMBL" id="BOQE01000001">
    <property type="protein sequence ID" value="GIM47204.1"/>
    <property type="molecule type" value="Genomic_DNA"/>
</dbReference>
<dbReference type="PANTHER" id="PTHR33734">
    <property type="entry name" value="LYSM DOMAIN-CONTAINING GPI-ANCHORED PROTEIN 2"/>
    <property type="match status" value="1"/>
</dbReference>
<dbReference type="Proteomes" id="UP001057291">
    <property type="component" value="Unassembled WGS sequence"/>
</dbReference>
<feature type="domain" description="LysM" evidence="2">
    <location>
        <begin position="130"/>
        <end position="175"/>
    </location>
</feature>
<keyword evidence="4" id="KW-1185">Reference proteome</keyword>
<dbReference type="GO" id="GO:0008932">
    <property type="term" value="F:lytic endotransglycosylase activity"/>
    <property type="evidence" value="ECO:0007669"/>
    <property type="project" value="TreeGrafter"/>
</dbReference>
<evidence type="ECO:0000313" key="3">
    <source>
        <dbReference type="EMBL" id="GIM47204.1"/>
    </source>
</evidence>
<dbReference type="PROSITE" id="PS51782">
    <property type="entry name" value="LYSM"/>
    <property type="match status" value="2"/>
</dbReference>
<evidence type="ECO:0000259" key="2">
    <source>
        <dbReference type="PROSITE" id="PS51782"/>
    </source>
</evidence>
<reference evidence="3" key="1">
    <citation type="journal article" date="2023" name="Int. J. Syst. Evol. Microbiol.">
        <title>Collibacillus ludicampi gen. nov., sp. nov., a new soil bacterium of the family Alicyclobacillaceae.</title>
        <authorList>
            <person name="Jojima T."/>
            <person name="Ioku Y."/>
            <person name="Fukuta Y."/>
            <person name="Shirasaka N."/>
            <person name="Matsumura Y."/>
            <person name="Mori M."/>
        </authorList>
    </citation>
    <scope>NUCLEOTIDE SEQUENCE</scope>
    <source>
        <strain evidence="3">TP075</strain>
    </source>
</reference>
<sequence length="370" mass="41832">MIVHTVQKGDTLWKLAKKYGVPLESIIAANPQLTDPDKIDVGQKINIPRPGESISGQPTVEPHAGHQPPFDAHQQGHVEAKEEFPGETVPEMPSVLPGAPAEEPKMPIPATPMHTAPPFTGTVPKWGHLWKYVVKHGDTMWKIAKQVGVTLDQLKSANPQVMNPDHIMPGQVINIPSHGMMDGASHHLSIKEEMMPKEKLTAPKPYVSSVPKEKLTAPKEIVPPSIPKEVPSIMETKPFKMEIPKMEVPKMEMPKMEVPKMPPVVHHAAPHTDIVQQQLLYAPHYHPVYHPMMVMPIHMVPHHVYEPHKKCGCKKRHRKHRYSHYVTYYHPHLMPYYPHHVHMPHPPMTVPHPVYPSSMTFPGREFEGKN</sequence>
<feature type="compositionally biased region" description="Basic and acidic residues" evidence="1">
    <location>
        <begin position="74"/>
        <end position="84"/>
    </location>
</feature>
<dbReference type="InterPro" id="IPR014248">
    <property type="entry name" value="Spore_coat_assembly_SafA"/>
</dbReference>
<evidence type="ECO:0000256" key="1">
    <source>
        <dbReference type="SAM" id="MobiDB-lite"/>
    </source>
</evidence>
<dbReference type="SMART" id="SM00257">
    <property type="entry name" value="LysM"/>
    <property type="match status" value="2"/>
</dbReference>
<feature type="region of interest" description="Disordered" evidence="1">
    <location>
        <begin position="48"/>
        <end position="103"/>
    </location>
</feature>
<comment type="caution">
    <text evidence="3">The sequence shown here is derived from an EMBL/GenBank/DDBJ whole genome shotgun (WGS) entry which is preliminary data.</text>
</comment>
<dbReference type="InterPro" id="IPR018392">
    <property type="entry name" value="LysM"/>
</dbReference>
<dbReference type="NCBIfam" id="TIGR02899">
    <property type="entry name" value="spore_safA"/>
    <property type="match status" value="2"/>
</dbReference>
<dbReference type="CDD" id="cd00118">
    <property type="entry name" value="LysM"/>
    <property type="match status" value="2"/>
</dbReference>